<dbReference type="InterPro" id="IPR021939">
    <property type="entry name" value="KN_motif"/>
</dbReference>
<evidence type="ECO:0000256" key="1">
    <source>
        <dbReference type="SAM" id="MobiDB-lite"/>
    </source>
</evidence>
<feature type="compositionally biased region" description="Basic and acidic residues" evidence="1">
    <location>
        <begin position="467"/>
        <end position="484"/>
    </location>
</feature>
<feature type="region of interest" description="Disordered" evidence="1">
    <location>
        <begin position="241"/>
        <end position="310"/>
    </location>
</feature>
<feature type="compositionally biased region" description="Basic and acidic residues" evidence="1">
    <location>
        <begin position="241"/>
        <end position="254"/>
    </location>
</feature>
<feature type="region of interest" description="Disordered" evidence="1">
    <location>
        <begin position="467"/>
        <end position="489"/>
    </location>
</feature>
<dbReference type="Proteomes" id="UP001608902">
    <property type="component" value="Unassembled WGS sequence"/>
</dbReference>
<proteinExistence type="predicted"/>
<sequence>MFSSNTDFEYFSVIECLGTCIVMKTASLGVTPRIPPTPEESQTTTNGDTQTSSRCNCCPYGFHIDLDFVKYAEKIANGSSDEERFKRSRSECREFGGPLSDDQKSTTDPRALSPLESLYSESIDNIVSDFDEMLNPTSRDYSSDREIFLRFRAAHLPSGYTSDRASPIVTRCLPPRPQSSAHIRGSYDEENVRKLRTQQMIPEKMCSSRKPPVAPSHNGHLPQQNYSTALGRTLLEMKARQKDQFRNESHRESRTASPSAPSSGYRNRSFGRPTDLGFQSPVEINQRSSYERGQTHFLGSKTPELGRRSFSTAPPLVEYDRRTSSIENGSALRQASNMLANGFASTRRSSRNDSRISRNNDLVHSTANQREINEGQLKMAENSSSNHQVLKSNSLADVVDLQNKNYKTTNFHDSSVRSNGIHHRSESIPRRGHCSVYPESTRRFYETSLQSNDINCESAPSVSRRGVERSFEVSRRNNEDAVKQERRRHKNNPTAIMKAYEDASEALRESVVNTSNLSQPRFTGSREKPAGIMKKSVDTSPVVHQHQSDMSNPSYSVDETIYRKQFPDQQRRNNCQEFDRSCKNCFSLQERLDALSSMLSELEDSKKSNDRSVVKSTENTCDMGNIGVNSTHIIMIDKGVDGMRPSTSDIASGTVPIAVSDFAGDPLRIITNHKKMGINHSDLVSSNWVKDMASSPPPQPEHRCIGVITDNDSVNAIKLIDAETETTLDVKYMIEHYQRLTDPKRTSHKATSTIKPGSNGGHIFVCNTALLQYCLILF</sequence>
<accession>A0ABD6E572</accession>
<keyword evidence="3" id="KW-1185">Reference proteome</keyword>
<protein>
    <submittedName>
        <fullName evidence="2">Uncharacterized protein</fullName>
    </submittedName>
</protein>
<comment type="caution">
    <text evidence="2">The sequence shown here is derived from an EMBL/GenBank/DDBJ whole genome shotgun (WGS) entry which is preliminary data.</text>
</comment>
<feature type="compositionally biased region" description="Polar residues" evidence="1">
    <location>
        <begin position="39"/>
        <end position="52"/>
    </location>
</feature>
<feature type="region of interest" description="Disordered" evidence="1">
    <location>
        <begin position="203"/>
        <end position="224"/>
    </location>
</feature>
<feature type="compositionally biased region" description="Polar residues" evidence="1">
    <location>
        <begin position="255"/>
        <end position="266"/>
    </location>
</feature>
<organism evidence="2 3">
    <name type="scientific">Gnathostoma spinigerum</name>
    <dbReference type="NCBI Taxonomy" id="75299"/>
    <lineage>
        <taxon>Eukaryota</taxon>
        <taxon>Metazoa</taxon>
        <taxon>Ecdysozoa</taxon>
        <taxon>Nematoda</taxon>
        <taxon>Chromadorea</taxon>
        <taxon>Rhabditida</taxon>
        <taxon>Spirurina</taxon>
        <taxon>Gnathostomatomorpha</taxon>
        <taxon>Gnathostomatoidea</taxon>
        <taxon>Gnathostomatidae</taxon>
        <taxon>Gnathostoma</taxon>
    </lineage>
</organism>
<feature type="region of interest" description="Disordered" evidence="1">
    <location>
        <begin position="31"/>
        <end position="52"/>
    </location>
</feature>
<gene>
    <name evidence="2" type="ORF">AB6A40_001867</name>
</gene>
<dbReference type="Pfam" id="PF12075">
    <property type="entry name" value="KN_motif"/>
    <property type="match status" value="1"/>
</dbReference>
<evidence type="ECO:0000313" key="3">
    <source>
        <dbReference type="Proteomes" id="UP001608902"/>
    </source>
</evidence>
<feature type="region of interest" description="Disordered" evidence="1">
    <location>
        <begin position="410"/>
        <end position="432"/>
    </location>
</feature>
<evidence type="ECO:0000313" key="2">
    <source>
        <dbReference type="EMBL" id="MFH4975158.1"/>
    </source>
</evidence>
<dbReference type="EMBL" id="JBGFUD010000745">
    <property type="protein sequence ID" value="MFH4975158.1"/>
    <property type="molecule type" value="Genomic_DNA"/>
</dbReference>
<dbReference type="AlphaFoldDB" id="A0ABD6E572"/>
<feature type="compositionally biased region" description="Basic and acidic residues" evidence="1">
    <location>
        <begin position="81"/>
        <end position="94"/>
    </location>
</feature>
<feature type="region of interest" description="Disordered" evidence="1">
    <location>
        <begin position="80"/>
        <end position="110"/>
    </location>
</feature>
<name>A0ABD6E572_9BILA</name>
<reference evidence="2 3" key="1">
    <citation type="submission" date="2024-08" db="EMBL/GenBank/DDBJ databases">
        <title>Gnathostoma spinigerum genome.</title>
        <authorList>
            <person name="Gonzalez-Bertolin B."/>
            <person name="Monzon S."/>
            <person name="Zaballos A."/>
            <person name="Jimenez P."/>
            <person name="Dekumyoy P."/>
            <person name="Varona S."/>
            <person name="Cuesta I."/>
            <person name="Sumanam S."/>
            <person name="Adisakwattana P."/>
            <person name="Gasser R.B."/>
            <person name="Hernandez-Gonzalez A."/>
            <person name="Young N.D."/>
            <person name="Perteguer M.J."/>
        </authorList>
    </citation>
    <scope>NUCLEOTIDE SEQUENCE [LARGE SCALE GENOMIC DNA]</scope>
    <source>
        <strain evidence="2">AL3</strain>
        <tissue evidence="2">Liver</tissue>
    </source>
</reference>